<evidence type="ECO:0000256" key="3">
    <source>
        <dbReference type="PIRSR" id="PIRSR600223-1"/>
    </source>
</evidence>
<evidence type="ECO:0000313" key="8">
    <source>
        <dbReference type="Proteomes" id="UP000319557"/>
    </source>
</evidence>
<dbReference type="PANTHER" id="PTHR43390">
    <property type="entry name" value="SIGNAL PEPTIDASE I"/>
    <property type="match status" value="1"/>
</dbReference>
<dbReference type="GO" id="GO:0016020">
    <property type="term" value="C:membrane"/>
    <property type="evidence" value="ECO:0007669"/>
    <property type="project" value="UniProtKB-SubCell"/>
</dbReference>
<feature type="region of interest" description="Disordered" evidence="5">
    <location>
        <begin position="391"/>
        <end position="411"/>
    </location>
</feature>
<feature type="transmembrane region" description="Helical" evidence="4">
    <location>
        <begin position="33"/>
        <end position="53"/>
    </location>
</feature>
<keyword evidence="4" id="KW-0812">Transmembrane</keyword>
<dbReference type="NCBIfam" id="TIGR02227">
    <property type="entry name" value="sigpep_I_bact"/>
    <property type="match status" value="1"/>
</dbReference>
<dbReference type="Pfam" id="PF10502">
    <property type="entry name" value="Peptidase_S26"/>
    <property type="match status" value="3"/>
</dbReference>
<keyword evidence="8" id="KW-1185">Reference proteome</keyword>
<keyword evidence="4" id="KW-1133">Transmembrane helix</keyword>
<name>A0A517LZ00_9BACT</name>
<sequence>MNAALSKKKRSARDSETADAKPNQSFRETVESIVVAIILALLFRAFVAEAFVIPTGSMAPTLMGTHKDIYCPHCGENYRTGASLELPDRNTGMVVVGTICPNCRSETPLDLEGNPNDATFSGDRILVSKFSYAFGKPERFDVGVFKNPGNAKQNYIKRIVGLPNETVQITNGDLYIRPDGSQDFKIARKQQLSKLLSMSHLVHDSAHQSKELLDAGWPLRWQPWDEGATSPPENSWKTRADTGGMTAKIDAGQSETRWLRYYHDWPGTDAWDKARNGIKLDNARPYRVLPITDFYAYNGYLTVPRWKVYDEQGQFLSSYRSGQSLSQFGDVQQGAYSRMGAHWVGDLLMEINIETEPGEGALDLMLVRAGVEYRCTIDLTSGDATLKIVDGDKQHPFDPPAGQASDDPAALQSPVGQTTARAGDRIDIRFSNYDDELRLWIDGDEVLFDRPTTYDSRSYRTREEDRPYWTAENPLDGAPLAIGVSGVAATLNHVRVLRDKYYIALPKQSRYGSAFNDYSSDHGVANDPRSVGRILGNPEDWGTTKLWAARRSQEYTMDEGQYFPLGDNSPESADARGWTGKHFVPRDLLVGKAVFVFWPHPWNTPVPFTPNFRRMKLIH</sequence>
<comment type="catalytic activity">
    <reaction evidence="4">
        <text>Cleavage of hydrophobic, N-terminal signal or leader sequences from secreted and periplasmic proteins.</text>
        <dbReference type="EC" id="3.4.21.89"/>
    </reaction>
</comment>
<keyword evidence="4" id="KW-0645">Protease</keyword>
<accession>A0A517LZ00</accession>
<dbReference type="Proteomes" id="UP000319557">
    <property type="component" value="Chromosome"/>
</dbReference>
<dbReference type="EMBL" id="CP036261">
    <property type="protein sequence ID" value="QDS87829.1"/>
    <property type="molecule type" value="Genomic_DNA"/>
</dbReference>
<dbReference type="RefSeq" id="WP_145344449.1">
    <property type="nucleotide sequence ID" value="NZ_CP036261.1"/>
</dbReference>
<organism evidence="7 8">
    <name type="scientific">Rosistilla ulvae</name>
    <dbReference type="NCBI Taxonomy" id="1930277"/>
    <lineage>
        <taxon>Bacteria</taxon>
        <taxon>Pseudomonadati</taxon>
        <taxon>Planctomycetota</taxon>
        <taxon>Planctomycetia</taxon>
        <taxon>Pirellulales</taxon>
        <taxon>Pirellulaceae</taxon>
        <taxon>Rosistilla</taxon>
    </lineage>
</organism>
<dbReference type="SUPFAM" id="SSF51306">
    <property type="entry name" value="LexA/Signal peptidase"/>
    <property type="match status" value="2"/>
</dbReference>
<dbReference type="GO" id="GO:0004252">
    <property type="term" value="F:serine-type endopeptidase activity"/>
    <property type="evidence" value="ECO:0007669"/>
    <property type="project" value="InterPro"/>
</dbReference>
<evidence type="ECO:0000313" key="7">
    <source>
        <dbReference type="EMBL" id="QDS87829.1"/>
    </source>
</evidence>
<dbReference type="GO" id="GO:0006465">
    <property type="term" value="P:signal peptide processing"/>
    <property type="evidence" value="ECO:0007669"/>
    <property type="project" value="InterPro"/>
</dbReference>
<dbReference type="KEGG" id="ruv:EC9_20120"/>
<dbReference type="InterPro" id="IPR000223">
    <property type="entry name" value="Pept_S26A_signal_pept_1"/>
</dbReference>
<feature type="domain" description="Peptidase S26" evidence="6">
    <location>
        <begin position="114"/>
        <end position="177"/>
    </location>
</feature>
<feature type="active site" evidence="3">
    <location>
        <position position="57"/>
    </location>
</feature>
<comment type="similarity">
    <text evidence="1 4">Belongs to the peptidase S26 family.</text>
</comment>
<feature type="domain" description="Peptidase S26" evidence="6">
    <location>
        <begin position="551"/>
        <end position="598"/>
    </location>
</feature>
<dbReference type="InterPro" id="IPR019533">
    <property type="entry name" value="Peptidase_S26"/>
</dbReference>
<proteinExistence type="inferred from homology"/>
<dbReference type="CDD" id="cd06530">
    <property type="entry name" value="S26_SPase_I"/>
    <property type="match status" value="1"/>
</dbReference>
<reference evidence="7 8" key="1">
    <citation type="submission" date="2019-02" db="EMBL/GenBank/DDBJ databases">
        <title>Deep-cultivation of Planctomycetes and their phenomic and genomic characterization uncovers novel biology.</title>
        <authorList>
            <person name="Wiegand S."/>
            <person name="Jogler M."/>
            <person name="Boedeker C."/>
            <person name="Pinto D."/>
            <person name="Vollmers J."/>
            <person name="Rivas-Marin E."/>
            <person name="Kohn T."/>
            <person name="Peeters S.H."/>
            <person name="Heuer A."/>
            <person name="Rast P."/>
            <person name="Oberbeckmann S."/>
            <person name="Bunk B."/>
            <person name="Jeske O."/>
            <person name="Meyerdierks A."/>
            <person name="Storesund J.E."/>
            <person name="Kallscheuer N."/>
            <person name="Luecker S."/>
            <person name="Lage O.M."/>
            <person name="Pohl T."/>
            <person name="Merkel B.J."/>
            <person name="Hornburger P."/>
            <person name="Mueller R.-W."/>
            <person name="Bruemmer F."/>
            <person name="Labrenz M."/>
            <person name="Spormann A.M."/>
            <person name="Op den Camp H."/>
            <person name="Overmann J."/>
            <person name="Amann R."/>
            <person name="Jetten M.S.M."/>
            <person name="Mascher T."/>
            <person name="Medema M.H."/>
            <person name="Devos D.P."/>
            <person name="Kaster A.-K."/>
            <person name="Ovreas L."/>
            <person name="Rohde M."/>
            <person name="Galperin M.Y."/>
            <person name="Jogler C."/>
        </authorList>
    </citation>
    <scope>NUCLEOTIDE SEQUENCE [LARGE SCALE GENOMIC DNA]</scope>
    <source>
        <strain evidence="7 8">EC9</strain>
    </source>
</reference>
<evidence type="ECO:0000256" key="4">
    <source>
        <dbReference type="RuleBase" id="RU362042"/>
    </source>
</evidence>
<evidence type="ECO:0000256" key="2">
    <source>
        <dbReference type="ARBA" id="ARBA00019232"/>
    </source>
</evidence>
<gene>
    <name evidence="7" type="primary">sipV</name>
    <name evidence="7" type="ORF">EC9_20120</name>
</gene>
<keyword evidence="4" id="KW-0472">Membrane</keyword>
<dbReference type="EC" id="3.4.21.89" evidence="4"/>
<feature type="compositionally biased region" description="Basic residues" evidence="5">
    <location>
        <begin position="1"/>
        <end position="11"/>
    </location>
</feature>
<dbReference type="InterPro" id="IPR036286">
    <property type="entry name" value="LexA/Signal_pep-like_sf"/>
</dbReference>
<protein>
    <recommendedName>
        <fullName evidence="2 4">Signal peptidase I</fullName>
        <ecNumber evidence="4">3.4.21.89</ecNumber>
    </recommendedName>
</protein>
<keyword evidence="4 7" id="KW-0378">Hydrolase</keyword>
<evidence type="ECO:0000256" key="1">
    <source>
        <dbReference type="ARBA" id="ARBA00009370"/>
    </source>
</evidence>
<evidence type="ECO:0000256" key="5">
    <source>
        <dbReference type="SAM" id="MobiDB-lite"/>
    </source>
</evidence>
<dbReference type="OrthoDB" id="9802919at2"/>
<comment type="subcellular location">
    <subcellularLocation>
        <location evidence="4">Membrane</location>
        <topology evidence="4">Single-pass type II membrane protein</topology>
    </subcellularLocation>
</comment>
<dbReference type="GO" id="GO:0009003">
    <property type="term" value="F:signal peptidase activity"/>
    <property type="evidence" value="ECO:0007669"/>
    <property type="project" value="UniProtKB-EC"/>
</dbReference>
<feature type="region of interest" description="Disordered" evidence="5">
    <location>
        <begin position="1"/>
        <end position="24"/>
    </location>
</feature>
<dbReference type="PANTHER" id="PTHR43390:SF1">
    <property type="entry name" value="CHLOROPLAST PROCESSING PEPTIDASE"/>
    <property type="match status" value="1"/>
</dbReference>
<dbReference type="Gene3D" id="2.10.109.10">
    <property type="entry name" value="Umud Fragment, subunit A"/>
    <property type="match status" value="2"/>
</dbReference>
<feature type="active site" evidence="3">
    <location>
        <position position="157"/>
    </location>
</feature>
<feature type="domain" description="Peptidase S26" evidence="6">
    <location>
        <begin position="27"/>
        <end position="63"/>
    </location>
</feature>
<dbReference type="AlphaFoldDB" id="A0A517LZ00"/>
<evidence type="ECO:0000259" key="6">
    <source>
        <dbReference type="Pfam" id="PF10502"/>
    </source>
</evidence>